<dbReference type="InterPro" id="IPR042281">
    <property type="entry name" value="GpdQ_beta-strand"/>
</dbReference>
<comment type="similarity">
    <text evidence="4">Belongs to the cyclic nucleotide phosphodiesterase class-III family.</text>
</comment>
<sequence length="273" mass="29858">MTKIIQISDPHIVPHGQLAYGRVDTATPLSDCVETINRMLPQIGPVDMVIVTGDLTDFGTAEEYQRFRDIMEPLQIPFRAVPGNHDDLDAMRSSFSDQDWMPKTGPINWTQDFSDLVLIGLDSSVSGKPHGHLSAATLGYLQQALDSACEKPVIVGVHHPPFLTGKEKMDIQNLRDSAALSEILSAYRGEAKLICGHVHRNIVTLFGNVICQIAPGTSHAVTMDQRIAAPNCLTREPGGFLLHEIRGGLVSHHIPVGQFDGPWLFYPDNSHGG</sequence>
<name>A0A1X7BLZ7_9RHOB</name>
<dbReference type="GO" id="GO:0004114">
    <property type="term" value="F:3',5'-cyclic-nucleotide phosphodiesterase activity"/>
    <property type="evidence" value="ECO:0007669"/>
    <property type="project" value="UniProtKB-EC"/>
</dbReference>
<dbReference type="RefSeq" id="WP_085798589.1">
    <property type="nucleotide sequence ID" value="NZ_FWXB01000001.1"/>
</dbReference>
<proteinExistence type="inferred from homology"/>
<reference evidence="6 7" key="1">
    <citation type="submission" date="2017-03" db="EMBL/GenBank/DDBJ databases">
        <authorList>
            <person name="Afonso C.L."/>
            <person name="Miller P.J."/>
            <person name="Scott M.A."/>
            <person name="Spackman E."/>
            <person name="Goraichik I."/>
            <person name="Dimitrov K.M."/>
            <person name="Suarez D.L."/>
            <person name="Swayne D.E."/>
        </authorList>
    </citation>
    <scope>NUCLEOTIDE SEQUENCE [LARGE SCALE GENOMIC DNA]</scope>
    <source>
        <strain evidence="6 7">CECT 7745</strain>
    </source>
</reference>
<protein>
    <submittedName>
        <fullName evidence="6">3',5'-cyclic adenosine monophosphate phosphodiesterase CpdA</fullName>
        <ecNumber evidence="6">3.1.4.17</ecNumber>
    </submittedName>
</protein>
<gene>
    <name evidence="6" type="primary">cpdA_1</name>
    <name evidence="6" type="ORF">ROA7745_00454</name>
</gene>
<dbReference type="Pfam" id="PF00149">
    <property type="entry name" value="Metallophos"/>
    <property type="match status" value="1"/>
</dbReference>
<dbReference type="AlphaFoldDB" id="A0A1X7BLZ7"/>
<dbReference type="InterPro" id="IPR029052">
    <property type="entry name" value="Metallo-depent_PP-like"/>
</dbReference>
<evidence type="ECO:0000256" key="4">
    <source>
        <dbReference type="ARBA" id="ARBA00025742"/>
    </source>
</evidence>
<evidence type="ECO:0000259" key="5">
    <source>
        <dbReference type="Pfam" id="PF00149"/>
    </source>
</evidence>
<evidence type="ECO:0000256" key="1">
    <source>
        <dbReference type="ARBA" id="ARBA00022723"/>
    </source>
</evidence>
<evidence type="ECO:0000313" key="6">
    <source>
        <dbReference type="EMBL" id="SMC10647.1"/>
    </source>
</evidence>
<dbReference type="Proteomes" id="UP000193224">
    <property type="component" value="Unassembled WGS sequence"/>
</dbReference>
<dbReference type="PANTHER" id="PTHR42988">
    <property type="entry name" value="PHOSPHOHYDROLASE"/>
    <property type="match status" value="1"/>
</dbReference>
<dbReference type="EMBL" id="FWXB01000001">
    <property type="protein sequence ID" value="SMC10647.1"/>
    <property type="molecule type" value="Genomic_DNA"/>
</dbReference>
<dbReference type="InterPro" id="IPR026575">
    <property type="entry name" value="GpdQ/CpdA-like"/>
</dbReference>
<dbReference type="PANTHER" id="PTHR42988:SF2">
    <property type="entry name" value="CYCLIC NUCLEOTIDE PHOSPHODIESTERASE CBUA0032-RELATED"/>
    <property type="match status" value="1"/>
</dbReference>
<dbReference type="GO" id="GO:0046872">
    <property type="term" value="F:metal ion binding"/>
    <property type="evidence" value="ECO:0007669"/>
    <property type="project" value="UniProtKB-KW"/>
</dbReference>
<dbReference type="Gene3D" id="3.30.750.180">
    <property type="entry name" value="GpdQ, beta-strand dimerisation domain"/>
    <property type="match status" value="1"/>
</dbReference>
<feature type="domain" description="Calcineurin-like phosphoesterase" evidence="5">
    <location>
        <begin position="3"/>
        <end position="200"/>
    </location>
</feature>
<evidence type="ECO:0000313" key="7">
    <source>
        <dbReference type="Proteomes" id="UP000193224"/>
    </source>
</evidence>
<evidence type="ECO:0000256" key="3">
    <source>
        <dbReference type="ARBA" id="ARBA00023004"/>
    </source>
</evidence>
<dbReference type="CDD" id="cd07402">
    <property type="entry name" value="MPP_GpdQ"/>
    <property type="match status" value="1"/>
</dbReference>
<keyword evidence="3" id="KW-0408">Iron</keyword>
<dbReference type="OrthoDB" id="651281at2"/>
<keyword evidence="2 6" id="KW-0378">Hydrolase</keyword>
<accession>A0A1X7BLZ7</accession>
<dbReference type="SUPFAM" id="SSF56300">
    <property type="entry name" value="Metallo-dependent phosphatases"/>
    <property type="match status" value="1"/>
</dbReference>
<organism evidence="6 7">
    <name type="scientific">Roseovarius aestuarii</name>
    <dbReference type="NCBI Taxonomy" id="475083"/>
    <lineage>
        <taxon>Bacteria</taxon>
        <taxon>Pseudomonadati</taxon>
        <taxon>Pseudomonadota</taxon>
        <taxon>Alphaproteobacteria</taxon>
        <taxon>Rhodobacterales</taxon>
        <taxon>Roseobacteraceae</taxon>
        <taxon>Roseovarius</taxon>
    </lineage>
</organism>
<dbReference type="InterPro" id="IPR050884">
    <property type="entry name" value="CNP_phosphodiesterase-III"/>
</dbReference>
<evidence type="ECO:0000256" key="2">
    <source>
        <dbReference type="ARBA" id="ARBA00022801"/>
    </source>
</evidence>
<dbReference type="InterPro" id="IPR004843">
    <property type="entry name" value="Calcineurin-like_PHP"/>
</dbReference>
<dbReference type="InterPro" id="IPR042283">
    <property type="entry name" value="GpdQ_catalytic"/>
</dbReference>
<keyword evidence="1" id="KW-0479">Metal-binding</keyword>
<dbReference type="Gene3D" id="3.60.21.40">
    <property type="entry name" value="GpdQ, catalytic alpha/beta sandwich domain"/>
    <property type="match status" value="1"/>
</dbReference>
<keyword evidence="7" id="KW-1185">Reference proteome</keyword>
<dbReference type="EC" id="3.1.4.17" evidence="6"/>